<gene>
    <name evidence="2" type="ORF">NX778_02135</name>
</gene>
<dbReference type="Proteomes" id="UP001204621">
    <property type="component" value="Unassembled WGS sequence"/>
</dbReference>
<proteinExistence type="predicted"/>
<keyword evidence="3" id="KW-1185">Reference proteome</keyword>
<protein>
    <submittedName>
        <fullName evidence="2">MlaD family protein</fullName>
    </submittedName>
</protein>
<feature type="domain" description="Mce/MlaD" evidence="1">
    <location>
        <begin position="43"/>
        <end position="114"/>
    </location>
</feature>
<dbReference type="PANTHER" id="PTHR36698:SF3">
    <property type="entry name" value="ABC-TYPE TRANSPORT AUXILIARY LIPOPROTEIN COMPONENT DOMAIN-CONTAINING PROTEIN"/>
    <property type="match status" value="1"/>
</dbReference>
<evidence type="ECO:0000313" key="3">
    <source>
        <dbReference type="Proteomes" id="UP001204621"/>
    </source>
</evidence>
<dbReference type="EMBL" id="JANUGU010000001">
    <property type="protein sequence ID" value="MCS0656857.1"/>
    <property type="molecule type" value="Genomic_DNA"/>
</dbReference>
<evidence type="ECO:0000313" key="2">
    <source>
        <dbReference type="EMBL" id="MCS0656857.1"/>
    </source>
</evidence>
<accession>A0ABT2CSA8</accession>
<dbReference type="RefSeq" id="WP_258810030.1">
    <property type="nucleotide sequence ID" value="NZ_JANUGU010000001.1"/>
</dbReference>
<dbReference type="PANTHER" id="PTHR36698">
    <property type="entry name" value="BLL5892 PROTEIN"/>
    <property type="match status" value="1"/>
</dbReference>
<dbReference type="InterPro" id="IPR003399">
    <property type="entry name" value="Mce/MlaD"/>
</dbReference>
<evidence type="ECO:0000259" key="1">
    <source>
        <dbReference type="Pfam" id="PF02470"/>
    </source>
</evidence>
<organism evidence="2 3">
    <name type="scientific">Massilia terrae</name>
    <dbReference type="NCBI Taxonomy" id="1811224"/>
    <lineage>
        <taxon>Bacteria</taxon>
        <taxon>Pseudomonadati</taxon>
        <taxon>Pseudomonadota</taxon>
        <taxon>Betaproteobacteria</taxon>
        <taxon>Burkholderiales</taxon>
        <taxon>Oxalobacteraceae</taxon>
        <taxon>Telluria group</taxon>
        <taxon>Massilia</taxon>
    </lineage>
</organism>
<name>A0ABT2CSA8_9BURK</name>
<reference evidence="2 3" key="1">
    <citation type="submission" date="2022-08" db="EMBL/GenBank/DDBJ databases">
        <title>Reclassification of Massilia species as members of the genera Telluria, Duganella, Pseudoduganella, Mokoshia gen. nov. and Zemynaea gen. nov. using orthogonal and non-orthogonal genome-based approaches.</title>
        <authorList>
            <person name="Bowman J.P."/>
        </authorList>
    </citation>
    <scope>NUCLEOTIDE SEQUENCE [LARGE SCALE GENOMIC DNA]</scope>
    <source>
        <strain evidence="2 3">JCM 31606</strain>
    </source>
</reference>
<sequence length="297" mass="31636">MKIDTNTQAKFAFAAFLLLALVASAFWYLVSVGNYLIYQISTEESVSGLIVDAPVEFHGVDVGKVKSVKLLNPHTVRILLSIDKTAPITSASVATLTSRGLASRGFTGYVYIAIEDAGMSSGPLTRRPGEAYPTIPTAPSKSMTLDTTLNQATANVQALTDLLQSTLDKKTVVALKQSAESLQQVTKVLAANSKRMNTIVANTESASRRLAPLLDSSHDSVTTLQTQILPQARSVLDSSHDTVRALQTQILPEAHKALTDLDDLSGSTTAVTNQINRNPSILIRGTAPPAPGPGERK</sequence>
<comment type="caution">
    <text evidence="2">The sequence shown here is derived from an EMBL/GenBank/DDBJ whole genome shotgun (WGS) entry which is preliminary data.</text>
</comment>
<dbReference type="Pfam" id="PF02470">
    <property type="entry name" value="MlaD"/>
    <property type="match status" value="1"/>
</dbReference>